<dbReference type="PANTHER" id="PTHR47999">
    <property type="entry name" value="TRANSCRIPTION FACTOR MYB8-RELATED-RELATED"/>
    <property type="match status" value="1"/>
</dbReference>
<evidence type="ECO:0000256" key="2">
    <source>
        <dbReference type="ARBA" id="ARBA00022737"/>
    </source>
</evidence>
<dbReference type="FunFam" id="1.10.10.60:FF:000218">
    <property type="entry name" value="Myb transcription factor"/>
    <property type="match status" value="1"/>
</dbReference>
<dbReference type="CDD" id="cd00167">
    <property type="entry name" value="SANT"/>
    <property type="match status" value="1"/>
</dbReference>
<evidence type="ECO:0000259" key="8">
    <source>
        <dbReference type="PROSITE" id="PS50090"/>
    </source>
</evidence>
<feature type="domain" description="HTH myb-type" evidence="9">
    <location>
        <begin position="58"/>
        <end position="85"/>
    </location>
</feature>
<keyword evidence="3" id="KW-0805">Transcription regulation</keyword>
<dbReference type="Pfam" id="PF00249">
    <property type="entry name" value="Myb_DNA-binding"/>
    <property type="match status" value="1"/>
</dbReference>
<evidence type="ECO:0000256" key="5">
    <source>
        <dbReference type="ARBA" id="ARBA00023159"/>
    </source>
</evidence>
<dbReference type="GO" id="GO:0080090">
    <property type="term" value="P:regulation of primary metabolic process"/>
    <property type="evidence" value="ECO:0007669"/>
    <property type="project" value="UniProtKB-ARBA"/>
</dbReference>
<dbReference type="GO" id="GO:0005634">
    <property type="term" value="C:nucleus"/>
    <property type="evidence" value="ECO:0007669"/>
    <property type="project" value="UniProtKB-SubCell"/>
</dbReference>
<evidence type="ECO:0000313" key="11">
    <source>
        <dbReference type="Proteomes" id="UP000525078"/>
    </source>
</evidence>
<dbReference type="InterPro" id="IPR001005">
    <property type="entry name" value="SANT/Myb"/>
</dbReference>
<dbReference type="PANTHER" id="PTHR47999:SF24">
    <property type="entry name" value="TRANSCRIPTION FACTOR MYB90"/>
    <property type="match status" value="1"/>
</dbReference>
<evidence type="ECO:0000313" key="10">
    <source>
        <dbReference type="EMBL" id="KAF4375516.1"/>
    </source>
</evidence>
<dbReference type="SMART" id="SM00717">
    <property type="entry name" value="SANT"/>
    <property type="match status" value="1"/>
</dbReference>
<dbReference type="SUPFAM" id="SSF46689">
    <property type="entry name" value="Homeodomain-like"/>
    <property type="match status" value="1"/>
</dbReference>
<dbReference type="Gene3D" id="1.10.10.60">
    <property type="entry name" value="Homeodomain-like"/>
    <property type="match status" value="2"/>
</dbReference>
<organism evidence="10 11">
    <name type="scientific">Cannabis sativa</name>
    <name type="common">Hemp</name>
    <name type="synonym">Marijuana</name>
    <dbReference type="NCBI Taxonomy" id="3483"/>
    <lineage>
        <taxon>Eukaryota</taxon>
        <taxon>Viridiplantae</taxon>
        <taxon>Streptophyta</taxon>
        <taxon>Embryophyta</taxon>
        <taxon>Tracheophyta</taxon>
        <taxon>Spermatophyta</taxon>
        <taxon>Magnoliopsida</taxon>
        <taxon>eudicotyledons</taxon>
        <taxon>Gunneridae</taxon>
        <taxon>Pentapetalae</taxon>
        <taxon>rosids</taxon>
        <taxon>fabids</taxon>
        <taxon>Rosales</taxon>
        <taxon>Cannabaceae</taxon>
        <taxon>Cannabis</taxon>
    </lineage>
</organism>
<evidence type="ECO:0000259" key="9">
    <source>
        <dbReference type="PROSITE" id="PS51294"/>
    </source>
</evidence>
<keyword evidence="4" id="KW-0238">DNA-binding</keyword>
<dbReference type="AlphaFoldDB" id="A0A7J6FXP6"/>
<keyword evidence="2" id="KW-0677">Repeat</keyword>
<dbReference type="PROSITE" id="PS51294">
    <property type="entry name" value="HTH_MYB"/>
    <property type="match status" value="2"/>
</dbReference>
<feature type="domain" description="HTH myb-type" evidence="9">
    <location>
        <begin position="13"/>
        <end position="58"/>
    </location>
</feature>
<evidence type="ECO:0000256" key="1">
    <source>
        <dbReference type="ARBA" id="ARBA00004123"/>
    </source>
</evidence>
<keyword evidence="6" id="KW-0804">Transcription</keyword>
<proteinExistence type="predicted"/>
<dbReference type="EMBL" id="JAATIP010000090">
    <property type="protein sequence ID" value="KAF4375516.1"/>
    <property type="molecule type" value="Genomic_DNA"/>
</dbReference>
<keyword evidence="7" id="KW-0539">Nucleus</keyword>
<feature type="non-terminal residue" evidence="10">
    <location>
        <position position="1"/>
    </location>
</feature>
<feature type="domain" description="Myb-like" evidence="8">
    <location>
        <begin position="14"/>
        <end position="62"/>
    </location>
</feature>
<gene>
    <name evidence="10" type="ORF">F8388_024175</name>
</gene>
<dbReference type="InterPro" id="IPR009057">
    <property type="entry name" value="Homeodomain-like_sf"/>
</dbReference>
<dbReference type="PROSITE" id="PS50090">
    <property type="entry name" value="MYB_LIKE"/>
    <property type="match status" value="1"/>
</dbReference>
<comment type="subcellular location">
    <subcellularLocation>
        <location evidence="1">Nucleus</location>
    </subcellularLocation>
</comment>
<evidence type="ECO:0000256" key="4">
    <source>
        <dbReference type="ARBA" id="ARBA00023125"/>
    </source>
</evidence>
<dbReference type="InterPro" id="IPR015495">
    <property type="entry name" value="Myb_TF_plants"/>
</dbReference>
<dbReference type="InterPro" id="IPR017930">
    <property type="entry name" value="Myb_dom"/>
</dbReference>
<dbReference type="GO" id="GO:0003677">
    <property type="term" value="F:DNA binding"/>
    <property type="evidence" value="ECO:0007669"/>
    <property type="project" value="UniProtKB-KW"/>
</dbReference>
<dbReference type="Proteomes" id="UP000525078">
    <property type="component" value="Unassembled WGS sequence"/>
</dbReference>
<evidence type="ECO:0000256" key="7">
    <source>
        <dbReference type="ARBA" id="ARBA00023242"/>
    </source>
</evidence>
<name>A0A7J6FXP6_CANSA</name>
<reference evidence="10 11" key="1">
    <citation type="journal article" date="2020" name="bioRxiv">
        <title>Sequence and annotation of 42 cannabis genomes reveals extensive copy number variation in cannabinoid synthesis and pathogen resistance genes.</title>
        <authorList>
            <person name="Mckernan K.J."/>
            <person name="Helbert Y."/>
            <person name="Kane L.T."/>
            <person name="Ebling H."/>
            <person name="Zhang L."/>
            <person name="Liu B."/>
            <person name="Eaton Z."/>
            <person name="Mclaughlin S."/>
            <person name="Kingan S."/>
            <person name="Baybayan P."/>
            <person name="Concepcion G."/>
            <person name="Jordan M."/>
            <person name="Riva A."/>
            <person name="Barbazuk W."/>
            <person name="Harkins T."/>
        </authorList>
    </citation>
    <scope>NUCLEOTIDE SEQUENCE [LARGE SCALE GENOMIC DNA]</scope>
    <source>
        <strain evidence="11">cv. Jamaican Lion 4</strain>
        <tissue evidence="10">Leaf</tissue>
    </source>
</reference>
<sequence>MVRVLVKKSSLIVKKGAWSREEDIVLRDCIDKYGEGKWHLVPLRAGLNRCRKSCRLRWSLIAGRIPGRTANDVKNYWNTHQRKKMVINIDHQSSKLNNNNIHDKAWSNM</sequence>
<comment type="caution">
    <text evidence="10">The sequence shown here is derived from an EMBL/GenBank/DDBJ whole genome shotgun (WGS) entry which is preliminary data.</text>
</comment>
<evidence type="ECO:0000256" key="3">
    <source>
        <dbReference type="ARBA" id="ARBA00023015"/>
    </source>
</evidence>
<keyword evidence="5" id="KW-0010">Activator</keyword>
<accession>A0A7J6FXP6</accession>
<evidence type="ECO:0000256" key="6">
    <source>
        <dbReference type="ARBA" id="ARBA00023163"/>
    </source>
</evidence>
<protein>
    <submittedName>
        <fullName evidence="10">Uncharacterized protein</fullName>
    </submittedName>
</protein>